<dbReference type="RefSeq" id="WP_079716126.1">
    <property type="nucleotide sequence ID" value="NZ_FOLL01000014.1"/>
</dbReference>
<organism evidence="3 4">
    <name type="scientific">Parapedobacter composti</name>
    <dbReference type="NCBI Taxonomy" id="623281"/>
    <lineage>
        <taxon>Bacteria</taxon>
        <taxon>Pseudomonadati</taxon>
        <taxon>Bacteroidota</taxon>
        <taxon>Sphingobacteriia</taxon>
        <taxon>Sphingobacteriales</taxon>
        <taxon>Sphingobacteriaceae</taxon>
        <taxon>Parapedobacter</taxon>
    </lineage>
</organism>
<gene>
    <name evidence="3" type="ORF">SAMN05421747_11465</name>
</gene>
<proteinExistence type="predicted"/>
<evidence type="ECO:0000259" key="1">
    <source>
        <dbReference type="Pfam" id="PF08522"/>
    </source>
</evidence>
<dbReference type="AlphaFoldDB" id="A0A1I1K4S5"/>
<dbReference type="Pfam" id="PF08522">
    <property type="entry name" value="BT_3987-like_N"/>
    <property type="match status" value="1"/>
</dbReference>
<evidence type="ECO:0000313" key="4">
    <source>
        <dbReference type="Proteomes" id="UP000199577"/>
    </source>
</evidence>
<accession>A0A1I1K4S5</accession>
<dbReference type="EMBL" id="FOLL01000014">
    <property type="protein sequence ID" value="SFC55232.1"/>
    <property type="molecule type" value="Genomic_DNA"/>
</dbReference>
<name>A0A1I1K4S5_9SPHI</name>
<feature type="domain" description="BT-3987-like N-terminal" evidence="1">
    <location>
        <begin position="31"/>
        <end position="157"/>
    </location>
</feature>
<dbReference type="Gene3D" id="2.40.128.420">
    <property type="match status" value="1"/>
</dbReference>
<dbReference type="InterPro" id="IPR040580">
    <property type="entry name" value="DUF5627"/>
</dbReference>
<evidence type="ECO:0000313" key="3">
    <source>
        <dbReference type="EMBL" id="SFC55232.1"/>
    </source>
</evidence>
<dbReference type="STRING" id="623281.SAMN05421747_11465"/>
<sequence>MKHIVYISVILVTCFTSCKNDDWEFPDFDYQTVYFAYQYPVRTITLGEDIFDTTLDNEGKFRIMATTGGVYTTRKDIIIDFVVDDALCQGLLFGGGDGDVVPMPSNYYALASDRMVIPAGEIAGGVEVQLTDAFFADPLALKRTYVVPVRMTGVNGADSILSGVPLVANPQRSVPAHWEVAPKDFTLYAVKYINPWHGFYLRRGKDVITGKNGNASLTRTVIRHAEFIENDEVNQLVTRSRGEVEFPLAFPDVDGVNVTADILLTFDEDGNCNVTSAAAGYTASGSGKFVKRGEKNSWGAQDRDAIYLEYEIDLPQMHIAATDTLVVRNRGVSMETFTPVLK</sequence>
<dbReference type="OrthoDB" id="1041979at2"/>
<dbReference type="Gene3D" id="2.60.40.1740">
    <property type="entry name" value="hypothetical protein (bacova_03559)"/>
    <property type="match status" value="1"/>
</dbReference>
<evidence type="ECO:0008006" key="5">
    <source>
        <dbReference type="Google" id="ProtNLM"/>
    </source>
</evidence>
<reference evidence="3 4" key="1">
    <citation type="submission" date="2016-10" db="EMBL/GenBank/DDBJ databases">
        <authorList>
            <person name="de Groot N.N."/>
        </authorList>
    </citation>
    <scope>NUCLEOTIDE SEQUENCE [LARGE SCALE GENOMIC DNA]</scope>
    <source>
        <strain evidence="3 4">DSM 22900</strain>
    </source>
</reference>
<protein>
    <recommendedName>
        <fullName evidence="5">Adhesin</fullName>
    </recommendedName>
</protein>
<dbReference type="Proteomes" id="UP000199577">
    <property type="component" value="Unassembled WGS sequence"/>
</dbReference>
<feature type="domain" description="DUF5627" evidence="2">
    <location>
        <begin position="195"/>
        <end position="331"/>
    </location>
</feature>
<keyword evidence="4" id="KW-1185">Reference proteome</keyword>
<dbReference type="Pfam" id="PF18620">
    <property type="entry name" value="DUF5627"/>
    <property type="match status" value="1"/>
</dbReference>
<evidence type="ECO:0000259" key="2">
    <source>
        <dbReference type="Pfam" id="PF18620"/>
    </source>
</evidence>
<dbReference type="InterPro" id="IPR013728">
    <property type="entry name" value="BT_3987-like_N"/>
</dbReference>